<gene>
    <name evidence="2" type="ORF">LTR24_010534</name>
</gene>
<keyword evidence="1" id="KW-0732">Signal</keyword>
<dbReference type="EMBL" id="JAVRRG010000351">
    <property type="protein sequence ID" value="KAK5071425.1"/>
    <property type="molecule type" value="Genomic_DNA"/>
</dbReference>
<evidence type="ECO:0000313" key="2">
    <source>
        <dbReference type="EMBL" id="KAK5071425.1"/>
    </source>
</evidence>
<comment type="caution">
    <text evidence="2">The sequence shown here is derived from an EMBL/GenBank/DDBJ whole genome shotgun (WGS) entry which is preliminary data.</text>
</comment>
<dbReference type="Proteomes" id="UP001345013">
    <property type="component" value="Unassembled WGS sequence"/>
</dbReference>
<evidence type="ECO:0000256" key="1">
    <source>
        <dbReference type="SAM" id="SignalP"/>
    </source>
</evidence>
<organism evidence="2 3">
    <name type="scientific">Lithohypha guttulata</name>
    <dbReference type="NCBI Taxonomy" id="1690604"/>
    <lineage>
        <taxon>Eukaryota</taxon>
        <taxon>Fungi</taxon>
        <taxon>Dikarya</taxon>
        <taxon>Ascomycota</taxon>
        <taxon>Pezizomycotina</taxon>
        <taxon>Eurotiomycetes</taxon>
        <taxon>Chaetothyriomycetidae</taxon>
        <taxon>Chaetothyriales</taxon>
        <taxon>Trichomeriaceae</taxon>
        <taxon>Lithohypha</taxon>
    </lineage>
</organism>
<evidence type="ECO:0000313" key="3">
    <source>
        <dbReference type="Proteomes" id="UP001345013"/>
    </source>
</evidence>
<feature type="chain" id="PRO_5046146788" evidence="1">
    <location>
        <begin position="18"/>
        <end position="126"/>
    </location>
</feature>
<accession>A0ABR0JTL4</accession>
<protein>
    <submittedName>
        <fullName evidence="2">Uncharacterized protein</fullName>
    </submittedName>
</protein>
<feature type="signal peptide" evidence="1">
    <location>
        <begin position="1"/>
        <end position="17"/>
    </location>
</feature>
<sequence length="126" mass="13108">MQFSFTIVAVIASTTYALPSCPSSPAKASPSPNPAFKAPAVSISSMLGSGPSSTCTWEFVLTCADQAVEASATCLKPLAEACFNSLGKRQFIKACFEEKSDSNVAPVFNASVFYGVCNAQGVEIHA</sequence>
<reference evidence="2 3" key="1">
    <citation type="submission" date="2023-08" db="EMBL/GenBank/DDBJ databases">
        <title>Black Yeasts Isolated from many extreme environments.</title>
        <authorList>
            <person name="Coleine C."/>
            <person name="Stajich J.E."/>
            <person name="Selbmann L."/>
        </authorList>
    </citation>
    <scope>NUCLEOTIDE SEQUENCE [LARGE SCALE GENOMIC DNA]</scope>
    <source>
        <strain evidence="2 3">CCFEE 5885</strain>
    </source>
</reference>
<name>A0ABR0JTL4_9EURO</name>
<proteinExistence type="predicted"/>
<keyword evidence="3" id="KW-1185">Reference proteome</keyword>